<dbReference type="EC" id="5.1.1.7" evidence="3 8"/>
<evidence type="ECO:0000256" key="1">
    <source>
        <dbReference type="ARBA" id="ARBA00005196"/>
    </source>
</evidence>
<dbReference type="Pfam" id="PF01678">
    <property type="entry name" value="DAP_epimerase"/>
    <property type="match status" value="2"/>
</dbReference>
<dbReference type="NCBIfam" id="TIGR00652">
    <property type="entry name" value="DapF"/>
    <property type="match status" value="1"/>
</dbReference>
<feature type="region of interest" description="Disordered" evidence="10">
    <location>
        <begin position="1"/>
        <end position="21"/>
    </location>
</feature>
<keyword evidence="6 8" id="KW-0413">Isomerase</keyword>
<accession>A0ABS9Q764</accession>
<feature type="region of interest" description="Disordered" evidence="10">
    <location>
        <begin position="134"/>
        <end position="153"/>
    </location>
</feature>
<dbReference type="PANTHER" id="PTHR31689:SF0">
    <property type="entry name" value="DIAMINOPIMELATE EPIMERASE"/>
    <property type="match status" value="1"/>
</dbReference>
<feature type="binding site" evidence="8">
    <location>
        <begin position="252"/>
        <end position="253"/>
    </location>
    <ligand>
        <name>substrate</name>
    </ligand>
</feature>
<evidence type="ECO:0000256" key="9">
    <source>
        <dbReference type="PROSITE-ProRule" id="PRU10125"/>
    </source>
</evidence>
<feature type="binding site" evidence="8">
    <location>
        <position position="88"/>
    </location>
    <ligand>
        <name>substrate</name>
    </ligand>
</feature>
<comment type="pathway">
    <text evidence="1 8">Amino-acid biosynthesis; L-lysine biosynthesis via DAP pathway; DL-2,6-diaminopimelate from LL-2,6-diaminopimelate: step 1/1.</text>
</comment>
<dbReference type="InterPro" id="IPR018510">
    <property type="entry name" value="DAP_epimerase_AS"/>
</dbReference>
<comment type="caution">
    <text evidence="8">Lacks conserved residue(s) required for the propagation of feature annotation.</text>
</comment>
<dbReference type="GO" id="GO:0008837">
    <property type="term" value="F:diaminopimelate epimerase activity"/>
    <property type="evidence" value="ECO:0007669"/>
    <property type="project" value="UniProtKB-EC"/>
</dbReference>
<dbReference type="Proteomes" id="UP001521931">
    <property type="component" value="Unassembled WGS sequence"/>
</dbReference>
<name>A0ABS9Q764_9MICO</name>
<evidence type="ECO:0000256" key="10">
    <source>
        <dbReference type="SAM" id="MobiDB-lite"/>
    </source>
</evidence>
<protein>
    <recommendedName>
        <fullName evidence="3 8">Diaminopimelate epimerase</fullName>
        <shortName evidence="8">DAP epimerase</shortName>
        <ecNumber evidence="3 8">5.1.1.7</ecNumber>
    </recommendedName>
    <alternativeName>
        <fullName evidence="8">PLP-independent amino acid racemase</fullName>
    </alternativeName>
</protein>
<dbReference type="PANTHER" id="PTHR31689">
    <property type="entry name" value="DIAMINOPIMELATE EPIMERASE, CHLOROPLASTIC"/>
    <property type="match status" value="1"/>
</dbReference>
<feature type="binding site" evidence="8">
    <location>
        <position position="201"/>
    </location>
    <ligand>
        <name>substrate</name>
    </ligand>
</feature>
<feature type="binding site" evidence="8">
    <location>
        <position position="25"/>
    </location>
    <ligand>
        <name>substrate</name>
    </ligand>
</feature>
<evidence type="ECO:0000256" key="3">
    <source>
        <dbReference type="ARBA" id="ARBA00013080"/>
    </source>
</evidence>
<feature type="active site" description="Proton acceptor" evidence="8">
    <location>
        <position position="261"/>
    </location>
</feature>
<keyword evidence="4 8" id="KW-0028">Amino-acid biosynthesis</keyword>
<evidence type="ECO:0000256" key="2">
    <source>
        <dbReference type="ARBA" id="ARBA00010219"/>
    </source>
</evidence>
<dbReference type="SUPFAM" id="SSF54506">
    <property type="entry name" value="Diaminopimelate epimerase-like"/>
    <property type="match status" value="2"/>
</dbReference>
<comment type="subunit">
    <text evidence="8">Homodimer.</text>
</comment>
<sequence length="334" mass="34692">MTSDPTEPVGSPRRLDFTKGHGTENDFVLVPDAQGSIPLTPSEVAWLADRRAGIGGDGVIRVVPTALAGEPAVMDQASDARWFMDYRNADGSVAEMCGNGTRVFAAYLRREGLEQDPEFAIATRAGLKHVRVGAGGGHGDGGHGGDGRGAGARETGETAYAVNLGPWRLSSPAEAAAQGSDALVKVDDHEAVPALSLDLGNPHTVVMLPAGRELDELDLTRAPFVQPTPLEGTNVEFVQVLGPGHIRMRVHERGVGETRSCGTGAAAAALAVRWWAGGGDAGADGAPRDQVTDLWRVDVPGGTVHVRALPGDQVELSGPAALVADGTVELPPRH</sequence>
<organism evidence="11 12">
    <name type="scientific">Arsenicicoccus bolidensis</name>
    <dbReference type="NCBI Taxonomy" id="229480"/>
    <lineage>
        <taxon>Bacteria</taxon>
        <taxon>Bacillati</taxon>
        <taxon>Actinomycetota</taxon>
        <taxon>Actinomycetes</taxon>
        <taxon>Micrococcales</taxon>
        <taxon>Intrasporangiaceae</taxon>
        <taxon>Arsenicicoccus</taxon>
    </lineage>
</organism>
<dbReference type="RefSeq" id="WP_239266568.1">
    <property type="nucleotide sequence ID" value="NZ_JAKRCV010000100.1"/>
</dbReference>
<feature type="binding site" evidence="8">
    <location>
        <begin position="262"/>
        <end position="263"/>
    </location>
    <ligand>
        <name>substrate</name>
    </ligand>
</feature>
<dbReference type="PROSITE" id="PS01326">
    <property type="entry name" value="DAP_EPIMERASE"/>
    <property type="match status" value="1"/>
</dbReference>
<keyword evidence="8" id="KW-0963">Cytoplasm</keyword>
<dbReference type="Gene3D" id="3.10.310.10">
    <property type="entry name" value="Diaminopimelate Epimerase, Chain A, domain 1"/>
    <property type="match status" value="2"/>
</dbReference>
<evidence type="ECO:0000256" key="7">
    <source>
        <dbReference type="ARBA" id="ARBA00051712"/>
    </source>
</evidence>
<gene>
    <name evidence="8 11" type="primary">dapF</name>
    <name evidence="11" type="ORF">MHL29_17745</name>
</gene>
<keyword evidence="12" id="KW-1185">Reference proteome</keyword>
<comment type="subcellular location">
    <subcellularLocation>
        <location evidence="8">Cytoplasm</location>
    </subcellularLocation>
</comment>
<reference evidence="11 12" key="1">
    <citation type="submission" date="2022-02" db="EMBL/GenBank/DDBJ databases">
        <title>Uncovering new skin microbiome diversity through culturing and metagenomics.</title>
        <authorList>
            <person name="Conlan S."/>
            <person name="Deming C."/>
            <person name="Nisc Comparative Sequencing Program N."/>
            <person name="Segre J.A."/>
        </authorList>
    </citation>
    <scope>NUCLEOTIDE SEQUENCE [LARGE SCALE GENOMIC DNA]</scope>
    <source>
        <strain evidence="11 12">ACRQZ</strain>
    </source>
</reference>
<evidence type="ECO:0000313" key="12">
    <source>
        <dbReference type="Proteomes" id="UP001521931"/>
    </source>
</evidence>
<evidence type="ECO:0000313" key="11">
    <source>
        <dbReference type="EMBL" id="MCG7323717.1"/>
    </source>
</evidence>
<comment type="catalytic activity">
    <reaction evidence="7 8">
        <text>(2S,6S)-2,6-diaminopimelate = meso-2,6-diaminopimelate</text>
        <dbReference type="Rhea" id="RHEA:15393"/>
        <dbReference type="ChEBI" id="CHEBI:57609"/>
        <dbReference type="ChEBI" id="CHEBI:57791"/>
        <dbReference type="EC" id="5.1.1.7"/>
    </reaction>
</comment>
<feature type="site" description="Could be important to modulate the pK values of the two catalytic cysteine residues" evidence="8">
    <location>
        <position position="203"/>
    </location>
</feature>
<feature type="binding site" evidence="8">
    <location>
        <begin position="98"/>
        <end position="99"/>
    </location>
    <ligand>
        <name>substrate</name>
    </ligand>
</feature>
<feature type="site" description="Could be important to modulate the pK values of the two catalytic cysteine residues" evidence="8">
    <location>
        <position position="252"/>
    </location>
</feature>
<feature type="active site" description="Proton donor" evidence="8">
    <location>
        <position position="97"/>
    </location>
</feature>
<evidence type="ECO:0000256" key="6">
    <source>
        <dbReference type="ARBA" id="ARBA00023235"/>
    </source>
</evidence>
<evidence type="ECO:0000256" key="8">
    <source>
        <dbReference type="HAMAP-Rule" id="MF_00197"/>
    </source>
</evidence>
<dbReference type="InterPro" id="IPR001653">
    <property type="entry name" value="DAP_epimerase_DapF"/>
</dbReference>
<dbReference type="HAMAP" id="MF_00197">
    <property type="entry name" value="DAP_epimerase"/>
    <property type="match status" value="1"/>
</dbReference>
<comment type="function">
    <text evidence="8">Catalyzes the stereoinversion of LL-2,6-diaminopimelate (L,L-DAP) to meso-diaminopimelate (meso-DAP), a precursor of L-lysine and an essential component of the bacterial peptidoglycan.</text>
</comment>
<evidence type="ECO:0000256" key="4">
    <source>
        <dbReference type="ARBA" id="ARBA00022605"/>
    </source>
</evidence>
<feature type="binding site" evidence="8">
    <location>
        <position position="234"/>
    </location>
    <ligand>
        <name>substrate</name>
    </ligand>
</feature>
<evidence type="ECO:0000256" key="5">
    <source>
        <dbReference type="ARBA" id="ARBA00023154"/>
    </source>
</evidence>
<comment type="caution">
    <text evidence="11">The sequence shown here is derived from an EMBL/GenBank/DDBJ whole genome shotgun (WGS) entry which is preliminary data.</text>
</comment>
<proteinExistence type="inferred from homology"/>
<dbReference type="EMBL" id="JAKRCV010000100">
    <property type="protein sequence ID" value="MCG7323717.1"/>
    <property type="molecule type" value="Genomic_DNA"/>
</dbReference>
<feature type="active site" evidence="9">
    <location>
        <position position="97"/>
    </location>
</feature>
<keyword evidence="5 8" id="KW-0457">Lysine biosynthesis</keyword>
<comment type="similarity">
    <text evidence="2 8">Belongs to the diaminopimelate epimerase family.</text>
</comment>